<dbReference type="OrthoDB" id="8478373at2"/>
<evidence type="ECO:0000313" key="3">
    <source>
        <dbReference type="Proteomes" id="UP000283003"/>
    </source>
</evidence>
<feature type="transmembrane region" description="Helical" evidence="1">
    <location>
        <begin position="226"/>
        <end position="250"/>
    </location>
</feature>
<protein>
    <submittedName>
        <fullName evidence="2">Cell division protein</fullName>
    </submittedName>
</protein>
<feature type="transmembrane region" description="Helical" evidence="1">
    <location>
        <begin position="270"/>
        <end position="296"/>
    </location>
</feature>
<keyword evidence="2" id="KW-0132">Cell division</keyword>
<proteinExistence type="predicted"/>
<keyword evidence="1" id="KW-0472">Membrane</keyword>
<name>A0A437GYU0_9SPHN</name>
<organism evidence="2 3">
    <name type="scientific">Croceicoccus ponticola</name>
    <dbReference type="NCBI Taxonomy" id="2217664"/>
    <lineage>
        <taxon>Bacteria</taxon>
        <taxon>Pseudomonadati</taxon>
        <taxon>Pseudomonadota</taxon>
        <taxon>Alphaproteobacteria</taxon>
        <taxon>Sphingomonadales</taxon>
        <taxon>Erythrobacteraceae</taxon>
        <taxon>Croceicoccus</taxon>
    </lineage>
</organism>
<comment type="caution">
    <text evidence="2">The sequence shown here is derived from an EMBL/GenBank/DDBJ whole genome shotgun (WGS) entry which is preliminary data.</text>
</comment>
<feature type="transmembrane region" description="Helical" evidence="1">
    <location>
        <begin position="171"/>
        <end position="194"/>
    </location>
</feature>
<dbReference type="EMBL" id="RXOL01000002">
    <property type="protein sequence ID" value="RVQ67841.1"/>
    <property type="molecule type" value="Genomic_DNA"/>
</dbReference>
<gene>
    <name evidence="2" type="ORF">EKN06_06160</name>
</gene>
<dbReference type="GO" id="GO:0051301">
    <property type="term" value="P:cell division"/>
    <property type="evidence" value="ECO:0007669"/>
    <property type="project" value="UniProtKB-KW"/>
</dbReference>
<dbReference type="InterPro" id="IPR004513">
    <property type="entry name" value="FtsX"/>
</dbReference>
<keyword evidence="1" id="KW-0812">Transmembrane</keyword>
<evidence type="ECO:0000256" key="1">
    <source>
        <dbReference type="SAM" id="Phobius"/>
    </source>
</evidence>
<accession>A0A437GYU0</accession>
<dbReference type="GO" id="GO:0032153">
    <property type="term" value="C:cell division site"/>
    <property type="evidence" value="ECO:0007669"/>
    <property type="project" value="TreeGrafter"/>
</dbReference>
<feature type="transmembrane region" description="Helical" evidence="1">
    <location>
        <begin position="21"/>
        <end position="46"/>
    </location>
</feature>
<dbReference type="Proteomes" id="UP000283003">
    <property type="component" value="Unassembled WGS sequence"/>
</dbReference>
<reference evidence="2 3" key="1">
    <citation type="submission" date="2018-12" db="EMBL/GenBank/DDBJ databases">
        <title>Croceicoccus ponticola sp. nov., a lipolytic bacterium isolated from seawater.</title>
        <authorList>
            <person name="Yoon J.-H."/>
        </authorList>
    </citation>
    <scope>NUCLEOTIDE SEQUENCE [LARGE SCALE GENOMIC DNA]</scope>
    <source>
        <strain evidence="2 3">GM-16</strain>
    </source>
</reference>
<sequence length="300" mass="30536">MWQPRVASAPLISQKSVAGPVPWVIAIMTALTVIAAAGGLALGGIARTAAADLAGGVTVQIAGPAEAEAERQARAAVAALVKLDGVTAVRRLGAKDREDLLRPWLGDMGAGAMPGDEDLLVMPELIELRVAGNAGPQSLDRVRAVLAQAAPDASVSADMEWLAPLQEAISALQWLAVALVGLLITATAAAVLLASRSALTANRDTIEIMHLLGAHDLQVARMFQKAAAMSAAAGGAAGFAVAQATILLLAGKFAALGPGNTAAGLRWFDWAALVLIPIAGVVLAGLTARITVLATLRRMP</sequence>
<evidence type="ECO:0000313" key="2">
    <source>
        <dbReference type="EMBL" id="RVQ67841.1"/>
    </source>
</evidence>
<dbReference type="AlphaFoldDB" id="A0A437GYU0"/>
<dbReference type="GO" id="GO:0016020">
    <property type="term" value="C:membrane"/>
    <property type="evidence" value="ECO:0007669"/>
    <property type="project" value="InterPro"/>
</dbReference>
<dbReference type="PANTHER" id="PTHR47755:SF1">
    <property type="entry name" value="CELL DIVISION PROTEIN FTSX"/>
    <property type="match status" value="1"/>
</dbReference>
<keyword evidence="1" id="KW-1133">Transmembrane helix</keyword>
<keyword evidence="2" id="KW-0131">Cell cycle</keyword>
<keyword evidence="3" id="KW-1185">Reference proteome</keyword>
<dbReference type="PANTHER" id="PTHR47755">
    <property type="entry name" value="CELL DIVISION PROTEIN FTSX"/>
    <property type="match status" value="1"/>
</dbReference>